<dbReference type="Proteomes" id="UP000287651">
    <property type="component" value="Unassembled WGS sequence"/>
</dbReference>
<gene>
    <name evidence="1" type="ORF">B296_00034675</name>
</gene>
<dbReference type="AlphaFoldDB" id="A0A426XFJ5"/>
<evidence type="ECO:0000313" key="2">
    <source>
        <dbReference type="Proteomes" id="UP000287651"/>
    </source>
</evidence>
<name>A0A426XFJ5_ENSVE</name>
<dbReference type="EMBL" id="AMZH03021412">
    <property type="protein sequence ID" value="RRT38223.1"/>
    <property type="molecule type" value="Genomic_DNA"/>
</dbReference>
<comment type="caution">
    <text evidence="1">The sequence shown here is derived from an EMBL/GenBank/DDBJ whole genome shotgun (WGS) entry which is preliminary data.</text>
</comment>
<protein>
    <submittedName>
        <fullName evidence="1">Uncharacterized protein</fullName>
    </submittedName>
</protein>
<evidence type="ECO:0000313" key="1">
    <source>
        <dbReference type="EMBL" id="RRT38223.1"/>
    </source>
</evidence>
<proteinExistence type="predicted"/>
<reference evidence="1 2" key="1">
    <citation type="journal article" date="2014" name="Agronomy (Basel)">
        <title>A Draft Genome Sequence for Ensete ventricosum, the Drought-Tolerant Tree Against Hunger.</title>
        <authorList>
            <person name="Harrison J."/>
            <person name="Moore K.A."/>
            <person name="Paszkiewicz K."/>
            <person name="Jones T."/>
            <person name="Grant M."/>
            <person name="Ambacheew D."/>
            <person name="Muzemil S."/>
            <person name="Studholme D.J."/>
        </authorList>
    </citation>
    <scope>NUCLEOTIDE SEQUENCE [LARGE SCALE GENOMIC DNA]</scope>
</reference>
<sequence>RSKTLRKVVREVEFRSIFCALSQKFKILSIPNELAHGKSYEYGFTKKYDGHKLCAKSLTKLSFDRFFVHCLENLKY</sequence>
<organism evidence="1 2">
    <name type="scientific">Ensete ventricosum</name>
    <name type="common">Abyssinian banana</name>
    <name type="synonym">Musa ensete</name>
    <dbReference type="NCBI Taxonomy" id="4639"/>
    <lineage>
        <taxon>Eukaryota</taxon>
        <taxon>Viridiplantae</taxon>
        <taxon>Streptophyta</taxon>
        <taxon>Embryophyta</taxon>
        <taxon>Tracheophyta</taxon>
        <taxon>Spermatophyta</taxon>
        <taxon>Magnoliopsida</taxon>
        <taxon>Liliopsida</taxon>
        <taxon>Zingiberales</taxon>
        <taxon>Musaceae</taxon>
        <taxon>Ensete</taxon>
    </lineage>
</organism>
<accession>A0A426XFJ5</accession>
<feature type="non-terminal residue" evidence="1">
    <location>
        <position position="1"/>
    </location>
</feature>